<dbReference type="AlphaFoldDB" id="A0A1E5P479"/>
<proteinExistence type="inferred from homology"/>
<accession>A0A1E5P479</accession>
<keyword evidence="2" id="KW-0808">Transferase</keyword>
<feature type="compositionally biased region" description="Low complexity" evidence="3">
    <location>
        <begin position="244"/>
        <end position="254"/>
    </location>
</feature>
<evidence type="ECO:0000256" key="2">
    <source>
        <dbReference type="ARBA" id="ARBA00022679"/>
    </source>
</evidence>
<comment type="similarity">
    <text evidence="1">Belongs to the P-Pant transferase superfamily. Gsp/Sfp/HetI/AcpT family.</text>
</comment>
<dbReference type="PANTHER" id="PTHR12215">
    <property type="entry name" value="PHOSPHOPANTETHEINE TRANSFERASE"/>
    <property type="match status" value="1"/>
</dbReference>
<keyword evidence="6" id="KW-1185">Reference proteome</keyword>
<evidence type="ECO:0000259" key="4">
    <source>
        <dbReference type="Pfam" id="PF01648"/>
    </source>
</evidence>
<dbReference type="InterPro" id="IPR050559">
    <property type="entry name" value="P-Pant_transferase_sf"/>
</dbReference>
<dbReference type="STRING" id="285458.BGM19_39440"/>
<comment type="caution">
    <text evidence="5">The sequence shown here is derived from an EMBL/GenBank/DDBJ whole genome shotgun (WGS) entry which is preliminary data.</text>
</comment>
<evidence type="ECO:0000256" key="1">
    <source>
        <dbReference type="ARBA" id="ARBA00010990"/>
    </source>
</evidence>
<reference evidence="5 6" key="1">
    <citation type="submission" date="2016-08" db="EMBL/GenBank/DDBJ databases">
        <title>Complete genome sequence of Streptomyces agglomeratus strain 6-3-2, a novel anti-MRSA actinomycete isolated from Wuli of Tebit, China.</title>
        <authorList>
            <person name="Chen X."/>
        </authorList>
    </citation>
    <scope>NUCLEOTIDE SEQUENCE [LARGE SCALE GENOMIC DNA]</scope>
    <source>
        <strain evidence="5 6">6-3-2</strain>
    </source>
</reference>
<feature type="region of interest" description="Disordered" evidence="3">
    <location>
        <begin position="235"/>
        <end position="263"/>
    </location>
</feature>
<evidence type="ECO:0000313" key="6">
    <source>
        <dbReference type="Proteomes" id="UP000095759"/>
    </source>
</evidence>
<dbReference type="Pfam" id="PF01648">
    <property type="entry name" value="ACPS"/>
    <property type="match status" value="1"/>
</dbReference>
<evidence type="ECO:0000313" key="5">
    <source>
        <dbReference type="EMBL" id="OEJ24144.1"/>
    </source>
</evidence>
<name>A0A1E5P479_9ACTN</name>
<gene>
    <name evidence="5" type="ORF">AS594_06260</name>
</gene>
<dbReference type="GO" id="GO:0019878">
    <property type="term" value="P:lysine biosynthetic process via aminoadipic acid"/>
    <property type="evidence" value="ECO:0007669"/>
    <property type="project" value="TreeGrafter"/>
</dbReference>
<dbReference type="GO" id="GO:0000287">
    <property type="term" value="F:magnesium ion binding"/>
    <property type="evidence" value="ECO:0007669"/>
    <property type="project" value="InterPro"/>
</dbReference>
<organism evidence="5 6">
    <name type="scientific">Streptomyces agglomeratus</name>
    <dbReference type="NCBI Taxonomy" id="285458"/>
    <lineage>
        <taxon>Bacteria</taxon>
        <taxon>Bacillati</taxon>
        <taxon>Actinomycetota</taxon>
        <taxon>Actinomycetes</taxon>
        <taxon>Kitasatosporales</taxon>
        <taxon>Streptomycetaceae</taxon>
        <taxon>Streptomyces</taxon>
    </lineage>
</organism>
<dbReference type="SUPFAM" id="SSF56214">
    <property type="entry name" value="4'-phosphopantetheinyl transferase"/>
    <property type="match status" value="2"/>
</dbReference>
<dbReference type="GO" id="GO:0005829">
    <property type="term" value="C:cytosol"/>
    <property type="evidence" value="ECO:0007669"/>
    <property type="project" value="TreeGrafter"/>
</dbReference>
<dbReference type="EMBL" id="MEHJ01000001">
    <property type="protein sequence ID" value="OEJ24144.1"/>
    <property type="molecule type" value="Genomic_DNA"/>
</dbReference>
<dbReference type="Gene3D" id="3.90.470.20">
    <property type="entry name" value="4'-phosphopantetheinyl transferase domain"/>
    <property type="match status" value="1"/>
</dbReference>
<feature type="domain" description="4'-phosphopantetheinyl transferase" evidence="4">
    <location>
        <begin position="137"/>
        <end position="203"/>
    </location>
</feature>
<dbReference type="InterPro" id="IPR008278">
    <property type="entry name" value="4-PPantetheinyl_Trfase_dom"/>
</dbReference>
<protein>
    <recommendedName>
        <fullName evidence="4">4'-phosphopantetheinyl transferase domain-containing protein</fullName>
    </recommendedName>
</protein>
<evidence type="ECO:0000256" key="3">
    <source>
        <dbReference type="SAM" id="MobiDB-lite"/>
    </source>
</evidence>
<dbReference type="PANTHER" id="PTHR12215:SF10">
    <property type="entry name" value="L-AMINOADIPATE-SEMIALDEHYDE DEHYDROGENASE-PHOSPHOPANTETHEINYL TRANSFERASE"/>
    <property type="match status" value="1"/>
</dbReference>
<dbReference type="InterPro" id="IPR037143">
    <property type="entry name" value="4-PPantetheinyl_Trfase_dom_sf"/>
</dbReference>
<dbReference type="GO" id="GO:0008897">
    <property type="term" value="F:holo-[acyl-carrier-protein] synthase activity"/>
    <property type="evidence" value="ECO:0007669"/>
    <property type="project" value="InterPro"/>
</dbReference>
<sequence length="263" mass="27228">MTYVPMTPVLGEPVSVALPEPSGESGDPVPLLWSVDAGRQGDVAVRLAADVLDDGEKERAAAFVRETDRRCYITAHVALRTMLGAWLGMEPGAVRLHREPCLSCGGPHGRPATADGPVHFSLSHSGSVALLACAAVPVGVDVEALPRPEVVREIGGELHPRETAELSALPEAGRPAAFARGWARKEAYLKGLGIGLSRSLSLDYLGTGPQAVNHPAGWLIGDVLAPAGFAAAVAVRSPSPPSPSRSSFATSSAAVPRYGTATP</sequence>
<dbReference type="Proteomes" id="UP000095759">
    <property type="component" value="Unassembled WGS sequence"/>
</dbReference>